<dbReference type="Proteomes" id="UP000255326">
    <property type="component" value="Unassembled WGS sequence"/>
</dbReference>
<accession>A0A370G1Y8</accession>
<comment type="caution">
    <text evidence="1">The sequence shown here is derived from an EMBL/GenBank/DDBJ whole genome shotgun (WGS) entry which is preliminary data.</text>
</comment>
<proteinExistence type="predicted"/>
<keyword evidence="2" id="KW-1185">Reference proteome</keyword>
<evidence type="ECO:0000313" key="2">
    <source>
        <dbReference type="Proteomes" id="UP000255326"/>
    </source>
</evidence>
<gene>
    <name evidence="1" type="ORF">DFR59_12810</name>
</gene>
<organism evidence="1 2">
    <name type="scientific">Falsibacillus pallidus</name>
    <dbReference type="NCBI Taxonomy" id="493781"/>
    <lineage>
        <taxon>Bacteria</taxon>
        <taxon>Bacillati</taxon>
        <taxon>Bacillota</taxon>
        <taxon>Bacilli</taxon>
        <taxon>Bacillales</taxon>
        <taxon>Bacillaceae</taxon>
        <taxon>Falsibacillus</taxon>
    </lineage>
</organism>
<protein>
    <submittedName>
        <fullName evidence="1">Uncharacterized protein</fullName>
    </submittedName>
</protein>
<evidence type="ECO:0000313" key="1">
    <source>
        <dbReference type="EMBL" id="RDI36634.1"/>
    </source>
</evidence>
<dbReference type="EMBL" id="QQAY01000028">
    <property type="protein sequence ID" value="RDI36634.1"/>
    <property type="molecule type" value="Genomic_DNA"/>
</dbReference>
<name>A0A370G1Y8_9BACI</name>
<dbReference type="AlphaFoldDB" id="A0A370G1Y8"/>
<reference evidence="1 2" key="1">
    <citation type="submission" date="2018-07" db="EMBL/GenBank/DDBJ databases">
        <title>Genomic Encyclopedia of Type Strains, Phase IV (KMG-IV): sequencing the most valuable type-strain genomes for metagenomic binning, comparative biology and taxonomic classification.</title>
        <authorList>
            <person name="Goeker M."/>
        </authorList>
    </citation>
    <scope>NUCLEOTIDE SEQUENCE [LARGE SCALE GENOMIC DNA]</scope>
    <source>
        <strain evidence="1 2">DSM 25281</strain>
    </source>
</reference>
<sequence>MSGKTAADIRQLFLLPGKLKVSMPCPLDVVLKYDLPLIILVRL</sequence>